<dbReference type="NCBIfam" id="TIGR03942">
    <property type="entry name" value="sulfatase_rSAM"/>
    <property type="match status" value="1"/>
</dbReference>
<dbReference type="SFLD" id="SFLDG01067">
    <property type="entry name" value="SPASM/twitch_domain_containing"/>
    <property type="match status" value="1"/>
</dbReference>
<evidence type="ECO:0000313" key="9">
    <source>
        <dbReference type="EMBL" id="CCO49835.1"/>
    </source>
</evidence>
<evidence type="ECO:0000259" key="8">
    <source>
        <dbReference type="PROSITE" id="PS51918"/>
    </source>
</evidence>
<evidence type="ECO:0000313" key="10">
    <source>
        <dbReference type="Proteomes" id="UP000018211"/>
    </source>
</evidence>
<organism evidence="9 10">
    <name type="scientific">Vibrio nigripulchritudo SOn1</name>
    <dbReference type="NCBI Taxonomy" id="1238450"/>
    <lineage>
        <taxon>Bacteria</taxon>
        <taxon>Pseudomonadati</taxon>
        <taxon>Pseudomonadota</taxon>
        <taxon>Gammaproteobacteria</taxon>
        <taxon>Vibrionales</taxon>
        <taxon>Vibrionaceae</taxon>
        <taxon>Vibrio</taxon>
    </lineage>
</organism>
<dbReference type="SFLD" id="SFLDG01072">
    <property type="entry name" value="dehydrogenase_like"/>
    <property type="match status" value="1"/>
</dbReference>
<keyword evidence="6" id="KW-0411">Iron-sulfur</keyword>
<dbReference type="PANTHER" id="PTHR43273:SF3">
    <property type="entry name" value="ANAEROBIC SULFATASE-MATURATING ENZYME HOMOLOG ASLB-RELATED"/>
    <property type="match status" value="1"/>
</dbReference>
<dbReference type="SUPFAM" id="SSF102114">
    <property type="entry name" value="Radical SAM enzymes"/>
    <property type="match status" value="1"/>
</dbReference>
<dbReference type="InterPro" id="IPR058240">
    <property type="entry name" value="rSAM_sf"/>
</dbReference>
<dbReference type="Pfam" id="PF04055">
    <property type="entry name" value="Radical_SAM"/>
    <property type="match status" value="1"/>
</dbReference>
<evidence type="ECO:0000256" key="1">
    <source>
        <dbReference type="ARBA" id="ARBA00001966"/>
    </source>
</evidence>
<proteinExistence type="inferred from homology"/>
<dbReference type="AlphaFoldDB" id="A0AAV2VYI1"/>
<keyword evidence="2" id="KW-0004">4Fe-4S</keyword>
<dbReference type="Gene3D" id="3.20.20.70">
    <property type="entry name" value="Aldolase class I"/>
    <property type="match status" value="1"/>
</dbReference>
<dbReference type="PROSITE" id="PS51918">
    <property type="entry name" value="RADICAL_SAM"/>
    <property type="match status" value="1"/>
</dbReference>
<dbReference type="CDD" id="cd21120">
    <property type="entry name" value="SPASM_anSME"/>
    <property type="match status" value="1"/>
</dbReference>
<dbReference type="InterPro" id="IPR007197">
    <property type="entry name" value="rSAM"/>
</dbReference>
<keyword evidence="5" id="KW-0408">Iron</keyword>
<feature type="domain" description="Radical SAM core" evidence="8">
    <location>
        <begin position="22"/>
        <end position="252"/>
    </location>
</feature>
<evidence type="ECO:0000256" key="3">
    <source>
        <dbReference type="ARBA" id="ARBA00022691"/>
    </source>
</evidence>
<name>A0AAV2VYI1_9VIBR</name>
<dbReference type="EMBL" id="CAOF01000187">
    <property type="protein sequence ID" value="CCO49835.1"/>
    <property type="molecule type" value="Genomic_DNA"/>
</dbReference>
<dbReference type="GO" id="GO:0051539">
    <property type="term" value="F:4 iron, 4 sulfur cluster binding"/>
    <property type="evidence" value="ECO:0007669"/>
    <property type="project" value="UniProtKB-KW"/>
</dbReference>
<reference evidence="9 10" key="1">
    <citation type="journal article" date="2013" name="ISME J.">
        <title>Comparative genomics of pathogenic lineages of Vibrio nigripulchritudo identifies virulence-associated traits.</title>
        <authorList>
            <person name="Goudenege D."/>
            <person name="Labreuche Y."/>
            <person name="Krin E."/>
            <person name="Ansquer D."/>
            <person name="Mangenot S."/>
            <person name="Calteau A."/>
            <person name="Medigue C."/>
            <person name="Mazel D."/>
            <person name="Polz M.F."/>
            <person name="Le Roux F."/>
        </authorList>
    </citation>
    <scope>NUCLEOTIDE SEQUENCE [LARGE SCALE GENOMIC DNA]</scope>
    <source>
        <strain evidence="9 10">SOn1</strain>
    </source>
</reference>
<dbReference type="InterPro" id="IPR023885">
    <property type="entry name" value="4Fe4S-binding_SPASM_dom"/>
</dbReference>
<evidence type="ECO:0000256" key="4">
    <source>
        <dbReference type="ARBA" id="ARBA00022723"/>
    </source>
</evidence>
<gene>
    <name evidence="9" type="primary">aslB</name>
    <name evidence="9" type="ORF">VIBNISOn1_900060</name>
</gene>
<dbReference type="InterPro" id="IPR034491">
    <property type="entry name" value="Anaerob_Ser_sulfatase-maturase"/>
</dbReference>
<dbReference type="PANTHER" id="PTHR43273">
    <property type="entry name" value="ANAEROBIC SULFATASE-MATURATING ENZYME HOMOLOG ASLB-RELATED"/>
    <property type="match status" value="1"/>
</dbReference>
<keyword evidence="4" id="KW-0479">Metal-binding</keyword>
<evidence type="ECO:0000256" key="6">
    <source>
        <dbReference type="ARBA" id="ARBA00023014"/>
    </source>
</evidence>
<dbReference type="GO" id="GO:0046872">
    <property type="term" value="F:metal ion binding"/>
    <property type="evidence" value="ECO:0007669"/>
    <property type="project" value="UniProtKB-KW"/>
</dbReference>
<evidence type="ECO:0000256" key="2">
    <source>
        <dbReference type="ARBA" id="ARBA00022485"/>
    </source>
</evidence>
<dbReference type="SFLD" id="SFLDF00285">
    <property type="entry name" value="anaerobic_Ser-type_sulfatase-m"/>
    <property type="match status" value="1"/>
</dbReference>
<protein>
    <submittedName>
        <fullName evidence="9">Anaerobic sulfatase-maturating enzyme homolog aslB</fullName>
    </submittedName>
</protein>
<sequence>MNAISPALDAIREMRIPTCSPKAARPFHVLSKPIGPLCNLDCEYCFYLDKTEYYPGQNRFDMSDEALEAHVKSYIESQPNGCREVVFGWQGGEPTMRGISFFEKAVMFQRKHARQGMQISNTIQTNGVLIDDQWAVFLKKHQFLVGISIDGDEELHDHFRKTRSGKGSYQQVVRGLRILLAHGVETNVLTVVQSHNGHHPKRVYDHITSLGAQFIQFIPVVEAEKGKGVSHRSVSAEQFGRFMIGVFERWREKDIGRVFVSHFDNALGMSLGMSSTNCVHSPQCGENLVVEHNGDVYSCDHFVYPEFKLGNVRHNDYPNLIETPVQQSFSQRKPVGSALHCSNCNQRDLCHGACPAQRINDQGELAIDAKHRLCEGYYAFFSHIRPYLSAMGACLKRGWNPQNYKHFLHLPRK</sequence>
<dbReference type="RefSeq" id="WP_022613850.1">
    <property type="nucleotide sequence ID" value="NZ_LK391965.1"/>
</dbReference>
<dbReference type="SFLD" id="SFLDG01386">
    <property type="entry name" value="main_SPASM_domain-containing"/>
    <property type="match status" value="1"/>
</dbReference>
<dbReference type="SFLD" id="SFLDS00029">
    <property type="entry name" value="Radical_SAM"/>
    <property type="match status" value="1"/>
</dbReference>
<comment type="cofactor">
    <cofactor evidence="1">
        <name>[4Fe-4S] cluster</name>
        <dbReference type="ChEBI" id="CHEBI:49883"/>
    </cofactor>
</comment>
<dbReference type="Pfam" id="PF13186">
    <property type="entry name" value="SPASM"/>
    <property type="match status" value="1"/>
</dbReference>
<comment type="caution">
    <text evidence="9">The sequence shown here is derived from an EMBL/GenBank/DDBJ whole genome shotgun (WGS) entry which is preliminary data.</text>
</comment>
<dbReference type="SFLD" id="SFLDG01384">
    <property type="entry name" value="thioether_bond_formation_requi"/>
    <property type="match status" value="1"/>
</dbReference>
<dbReference type="InterPro" id="IPR047207">
    <property type="entry name" value="SPASM_anSME"/>
</dbReference>
<evidence type="ECO:0000256" key="7">
    <source>
        <dbReference type="ARBA" id="ARBA00023601"/>
    </source>
</evidence>
<dbReference type="InterPro" id="IPR023867">
    <property type="entry name" value="Sulphatase_maturase_rSAM"/>
</dbReference>
<dbReference type="GO" id="GO:0016491">
    <property type="term" value="F:oxidoreductase activity"/>
    <property type="evidence" value="ECO:0007669"/>
    <property type="project" value="InterPro"/>
</dbReference>
<dbReference type="CDD" id="cd01335">
    <property type="entry name" value="Radical_SAM"/>
    <property type="match status" value="1"/>
</dbReference>
<dbReference type="Proteomes" id="UP000018211">
    <property type="component" value="Unassembled WGS sequence"/>
</dbReference>
<accession>A0AAV2VYI1</accession>
<evidence type="ECO:0000256" key="5">
    <source>
        <dbReference type="ARBA" id="ARBA00023004"/>
    </source>
</evidence>
<keyword evidence="3" id="KW-0949">S-adenosyl-L-methionine</keyword>
<dbReference type="NCBIfam" id="TIGR04085">
    <property type="entry name" value="rSAM_more_4Fe4S"/>
    <property type="match status" value="1"/>
</dbReference>
<comment type="similarity">
    <text evidence="7">Belongs to the radical SAM superfamily. Anaerobic sulfatase-maturating enzyme family.</text>
</comment>
<dbReference type="InterPro" id="IPR013785">
    <property type="entry name" value="Aldolase_TIM"/>
</dbReference>